<dbReference type="Gene3D" id="3.40.50.1000">
    <property type="entry name" value="HAD superfamily/HAD-like"/>
    <property type="match status" value="1"/>
</dbReference>
<dbReference type="InterPro" id="IPR044492">
    <property type="entry name" value="P_typ_ATPase_HD_dom"/>
</dbReference>
<dbReference type="EMBL" id="KZ303498">
    <property type="protein sequence ID" value="PIA16721.1"/>
    <property type="molecule type" value="Genomic_DNA"/>
</dbReference>
<dbReference type="PRINTS" id="PR00942">
    <property type="entry name" value="CUATPASEI"/>
</dbReference>
<feature type="transmembrane region" description="Helical" evidence="18">
    <location>
        <begin position="1165"/>
        <end position="1188"/>
    </location>
</feature>
<dbReference type="Proteomes" id="UP000242474">
    <property type="component" value="Unassembled WGS sequence"/>
</dbReference>
<evidence type="ECO:0000256" key="18">
    <source>
        <dbReference type="RuleBase" id="RU362081"/>
    </source>
</evidence>
<keyword evidence="15" id="KW-0406">Ion transport</keyword>
<dbReference type="InterPro" id="IPR036163">
    <property type="entry name" value="HMA_dom_sf"/>
</dbReference>
<comment type="subcellular location">
    <subcellularLocation>
        <location evidence="1">Endomembrane system</location>
        <topology evidence="1">Multi-pass membrane protein</topology>
    </subcellularLocation>
    <subcellularLocation>
        <location evidence="18">Membrane</location>
    </subcellularLocation>
</comment>
<evidence type="ECO:0000313" key="20">
    <source>
        <dbReference type="EMBL" id="PIA16721.1"/>
    </source>
</evidence>
<dbReference type="SFLD" id="SFLDF00027">
    <property type="entry name" value="p-type_atpase"/>
    <property type="match status" value="1"/>
</dbReference>
<evidence type="ECO:0000256" key="4">
    <source>
        <dbReference type="ARBA" id="ARBA00022448"/>
    </source>
</evidence>
<dbReference type="SFLD" id="SFLDG00002">
    <property type="entry name" value="C1.7:_P-type_atpase_like"/>
    <property type="match status" value="1"/>
</dbReference>
<evidence type="ECO:0000256" key="5">
    <source>
        <dbReference type="ARBA" id="ARBA00022692"/>
    </source>
</evidence>
<dbReference type="InterPro" id="IPR018303">
    <property type="entry name" value="ATPase_P-typ_P_site"/>
</dbReference>
<dbReference type="GO" id="GO:0005524">
    <property type="term" value="F:ATP binding"/>
    <property type="evidence" value="ECO:0007669"/>
    <property type="project" value="UniProtKB-UniRule"/>
</dbReference>
<dbReference type="Gene3D" id="2.70.150.10">
    <property type="entry name" value="Calcium-transporting ATPase, cytoplasmic transduction domain A"/>
    <property type="match status" value="1"/>
</dbReference>
<dbReference type="SUPFAM" id="SSF81653">
    <property type="entry name" value="Calcium ATPase, transduction domain A"/>
    <property type="match status" value="1"/>
</dbReference>
<dbReference type="PROSITE" id="PS00154">
    <property type="entry name" value="ATPASE_E1_E2"/>
    <property type="match status" value="1"/>
</dbReference>
<evidence type="ECO:0000256" key="15">
    <source>
        <dbReference type="ARBA" id="ARBA00023065"/>
    </source>
</evidence>
<dbReference type="GO" id="GO:0012505">
    <property type="term" value="C:endomembrane system"/>
    <property type="evidence" value="ECO:0007669"/>
    <property type="project" value="UniProtKB-SubCell"/>
</dbReference>
<dbReference type="CDD" id="cd02094">
    <property type="entry name" value="P-type_ATPase_Cu-like"/>
    <property type="match status" value="1"/>
</dbReference>
<keyword evidence="13 18" id="KW-1133">Transmembrane helix</keyword>
<comment type="similarity">
    <text evidence="2 18">Belongs to the cation transport ATPase (P-type) (TC 3.A.3) family. Type IB subfamily.</text>
</comment>
<feature type="transmembrane region" description="Helical" evidence="18">
    <location>
        <begin position="1194"/>
        <end position="1216"/>
    </location>
</feature>
<keyword evidence="4" id="KW-0813">Transport</keyword>
<keyword evidence="6 18" id="KW-0479">Metal-binding</keyword>
<keyword evidence="21" id="KW-1185">Reference proteome</keyword>
<accession>A0A2G5BCJ8</accession>
<organism evidence="20 21">
    <name type="scientific">Coemansia reversa (strain ATCC 12441 / NRRL 1564)</name>
    <dbReference type="NCBI Taxonomy" id="763665"/>
    <lineage>
        <taxon>Eukaryota</taxon>
        <taxon>Fungi</taxon>
        <taxon>Fungi incertae sedis</taxon>
        <taxon>Zoopagomycota</taxon>
        <taxon>Kickxellomycotina</taxon>
        <taxon>Kickxellomycetes</taxon>
        <taxon>Kickxellales</taxon>
        <taxon>Kickxellaceae</taxon>
        <taxon>Coemansia</taxon>
    </lineage>
</organism>
<dbReference type="Pfam" id="PF00702">
    <property type="entry name" value="Hydrolase"/>
    <property type="match status" value="1"/>
</dbReference>
<dbReference type="InterPro" id="IPR027256">
    <property type="entry name" value="P-typ_ATPase_IB"/>
</dbReference>
<dbReference type="InterPro" id="IPR006122">
    <property type="entry name" value="HMA_Cu_ion-bd"/>
</dbReference>
<evidence type="ECO:0000259" key="19">
    <source>
        <dbReference type="PROSITE" id="PS50846"/>
    </source>
</evidence>
<dbReference type="NCBIfam" id="TIGR00003">
    <property type="entry name" value="copper ion binding protein"/>
    <property type="match status" value="5"/>
</dbReference>
<feature type="domain" description="HMA" evidence="19">
    <location>
        <begin position="169"/>
        <end position="236"/>
    </location>
</feature>
<evidence type="ECO:0000256" key="17">
    <source>
        <dbReference type="ARBA" id="ARBA00080126"/>
    </source>
</evidence>
<keyword evidence="11" id="KW-0460">Magnesium</keyword>
<keyword evidence="7" id="KW-0677">Repeat</keyword>
<name>A0A2G5BCJ8_COERN</name>
<evidence type="ECO:0000256" key="8">
    <source>
        <dbReference type="ARBA" id="ARBA00022741"/>
    </source>
</evidence>
<evidence type="ECO:0000256" key="14">
    <source>
        <dbReference type="ARBA" id="ARBA00023008"/>
    </source>
</evidence>
<dbReference type="PANTHER" id="PTHR43520">
    <property type="entry name" value="ATP7, ISOFORM B"/>
    <property type="match status" value="1"/>
</dbReference>
<dbReference type="NCBIfam" id="TIGR01494">
    <property type="entry name" value="ATPase_P-type"/>
    <property type="match status" value="2"/>
</dbReference>
<evidence type="ECO:0000256" key="9">
    <source>
        <dbReference type="ARBA" id="ARBA00022796"/>
    </source>
</evidence>
<dbReference type="FunFam" id="2.70.150.10:FF:000002">
    <property type="entry name" value="Copper-transporting ATPase 1, putative"/>
    <property type="match status" value="1"/>
</dbReference>
<dbReference type="STRING" id="763665.A0A2G5BCJ8"/>
<dbReference type="EC" id="7.2.2.8" evidence="3"/>
<dbReference type="InterPro" id="IPR059000">
    <property type="entry name" value="ATPase_P-type_domA"/>
</dbReference>
<keyword evidence="14" id="KW-0186">Copper</keyword>
<feature type="domain" description="HMA" evidence="19">
    <location>
        <begin position="330"/>
        <end position="396"/>
    </location>
</feature>
<dbReference type="GO" id="GO:0005507">
    <property type="term" value="F:copper ion binding"/>
    <property type="evidence" value="ECO:0007669"/>
    <property type="project" value="InterPro"/>
</dbReference>
<dbReference type="FunFam" id="3.30.70.100:FF:000001">
    <property type="entry name" value="ATPase copper transporting beta"/>
    <property type="match status" value="5"/>
</dbReference>
<feature type="transmembrane region" description="Helical" evidence="18">
    <location>
        <begin position="538"/>
        <end position="560"/>
    </location>
</feature>
<dbReference type="GO" id="GO:0016887">
    <property type="term" value="F:ATP hydrolysis activity"/>
    <property type="evidence" value="ECO:0007669"/>
    <property type="project" value="InterPro"/>
</dbReference>
<dbReference type="PROSITE" id="PS01229">
    <property type="entry name" value="COF_2"/>
    <property type="match status" value="1"/>
</dbReference>
<dbReference type="PROSITE" id="PS50846">
    <property type="entry name" value="HMA_2"/>
    <property type="match status" value="5"/>
</dbReference>
<dbReference type="InterPro" id="IPR006121">
    <property type="entry name" value="HMA_dom"/>
</dbReference>
<reference evidence="20 21" key="1">
    <citation type="journal article" date="2015" name="Genome Biol. Evol.">
        <title>Phylogenomic analyses indicate that early fungi evolved digesting cell walls of algal ancestors of land plants.</title>
        <authorList>
            <person name="Chang Y."/>
            <person name="Wang S."/>
            <person name="Sekimoto S."/>
            <person name="Aerts A.L."/>
            <person name="Choi C."/>
            <person name="Clum A."/>
            <person name="LaButti K.M."/>
            <person name="Lindquist E.A."/>
            <person name="Yee Ngan C."/>
            <person name="Ohm R.A."/>
            <person name="Salamov A.A."/>
            <person name="Grigoriev I.V."/>
            <person name="Spatafora J.W."/>
            <person name="Berbee M.L."/>
        </authorList>
    </citation>
    <scope>NUCLEOTIDE SEQUENCE [LARGE SCALE GENOMIC DNA]</scope>
    <source>
        <strain evidence="20 21">NRRL 1564</strain>
    </source>
</reference>
<dbReference type="SUPFAM" id="SSF81660">
    <property type="entry name" value="Metal cation-transporting ATPase, ATP-binding domain N"/>
    <property type="match status" value="1"/>
</dbReference>
<dbReference type="PROSITE" id="PS01047">
    <property type="entry name" value="HMA_1"/>
    <property type="match status" value="5"/>
</dbReference>
<dbReference type="GO" id="GO:0140581">
    <property type="term" value="F:P-type monovalent copper transporter activity"/>
    <property type="evidence" value="ECO:0007669"/>
    <property type="project" value="UniProtKB-EC"/>
</dbReference>
<evidence type="ECO:0000256" key="2">
    <source>
        <dbReference type="ARBA" id="ARBA00006024"/>
    </source>
</evidence>
<feature type="transmembrane region" description="Helical" evidence="18">
    <location>
        <begin position="764"/>
        <end position="783"/>
    </location>
</feature>
<dbReference type="InterPro" id="IPR036412">
    <property type="entry name" value="HAD-like_sf"/>
</dbReference>
<dbReference type="NCBIfam" id="TIGR01525">
    <property type="entry name" value="ATPase-IB_hvy"/>
    <property type="match status" value="1"/>
</dbReference>
<dbReference type="Gene3D" id="3.30.70.100">
    <property type="match status" value="5"/>
</dbReference>
<dbReference type="InterPro" id="IPR017969">
    <property type="entry name" value="Heavy-metal-associated_CS"/>
</dbReference>
<evidence type="ECO:0000256" key="13">
    <source>
        <dbReference type="ARBA" id="ARBA00022989"/>
    </source>
</evidence>
<dbReference type="GO" id="GO:0055070">
    <property type="term" value="P:copper ion homeostasis"/>
    <property type="evidence" value="ECO:0007669"/>
    <property type="project" value="TreeGrafter"/>
</dbReference>
<feature type="domain" description="HMA" evidence="19">
    <location>
        <begin position="80"/>
        <end position="148"/>
    </location>
</feature>
<dbReference type="GO" id="GO:0043682">
    <property type="term" value="F:P-type divalent copper transporter activity"/>
    <property type="evidence" value="ECO:0007669"/>
    <property type="project" value="TreeGrafter"/>
</dbReference>
<feature type="transmembrane region" description="Helical" evidence="18">
    <location>
        <begin position="604"/>
        <end position="621"/>
    </location>
</feature>
<dbReference type="PANTHER" id="PTHR43520:SF8">
    <property type="entry name" value="P-TYPE CU(+) TRANSPORTER"/>
    <property type="match status" value="1"/>
</dbReference>
<dbReference type="PRINTS" id="PR00943">
    <property type="entry name" value="CUATPASE"/>
</dbReference>
<evidence type="ECO:0000256" key="6">
    <source>
        <dbReference type="ARBA" id="ARBA00022723"/>
    </source>
</evidence>
<dbReference type="GO" id="GO:0016020">
    <property type="term" value="C:membrane"/>
    <property type="evidence" value="ECO:0007669"/>
    <property type="project" value="UniProtKB-SubCell"/>
</dbReference>
<feature type="transmembrane region" description="Helical" evidence="18">
    <location>
        <begin position="803"/>
        <end position="826"/>
    </location>
</feature>
<evidence type="ECO:0000256" key="1">
    <source>
        <dbReference type="ARBA" id="ARBA00004127"/>
    </source>
</evidence>
<evidence type="ECO:0000256" key="12">
    <source>
        <dbReference type="ARBA" id="ARBA00022967"/>
    </source>
</evidence>
<dbReference type="InterPro" id="IPR023214">
    <property type="entry name" value="HAD_sf"/>
</dbReference>
<keyword evidence="16 18" id="KW-0472">Membrane</keyword>
<gene>
    <name evidence="20" type="ORF">COEREDRAFT_81075</name>
</gene>
<keyword evidence="5 18" id="KW-0812">Transmembrane</keyword>
<dbReference type="InterPro" id="IPR001757">
    <property type="entry name" value="P_typ_ATPase"/>
</dbReference>
<dbReference type="CDD" id="cd00371">
    <property type="entry name" value="HMA"/>
    <property type="match status" value="5"/>
</dbReference>
<evidence type="ECO:0000256" key="3">
    <source>
        <dbReference type="ARBA" id="ARBA00012517"/>
    </source>
</evidence>
<dbReference type="SUPFAM" id="SSF55008">
    <property type="entry name" value="HMA, heavy metal-associated domain"/>
    <property type="match status" value="5"/>
</dbReference>
<feature type="domain" description="HMA" evidence="19">
    <location>
        <begin position="6"/>
        <end position="72"/>
    </location>
</feature>
<keyword evidence="9" id="KW-0187">Copper transport</keyword>
<dbReference type="InterPro" id="IPR023299">
    <property type="entry name" value="ATPase_P-typ_cyto_dom_N"/>
</dbReference>
<proteinExistence type="inferred from homology"/>
<feature type="transmembrane region" description="Helical" evidence="18">
    <location>
        <begin position="572"/>
        <end position="592"/>
    </location>
</feature>
<dbReference type="Pfam" id="PF00403">
    <property type="entry name" value="HMA"/>
    <property type="match status" value="5"/>
</dbReference>
<dbReference type="InterPro" id="IPR008250">
    <property type="entry name" value="ATPase_P-typ_transduc_dom_A_sf"/>
</dbReference>
<keyword evidence="8 18" id="KW-0547">Nucleotide-binding</keyword>
<evidence type="ECO:0000313" key="21">
    <source>
        <dbReference type="Proteomes" id="UP000242474"/>
    </source>
</evidence>
<protein>
    <recommendedName>
        <fullName evidence="3">P-type Cu(+) transporter</fullName>
        <ecNumber evidence="3">7.2.2.8</ecNumber>
    </recommendedName>
    <alternativeName>
        <fullName evidence="17">Cu(2+)-ATPase</fullName>
    </alternativeName>
</protein>
<evidence type="ECO:0000256" key="10">
    <source>
        <dbReference type="ARBA" id="ARBA00022840"/>
    </source>
</evidence>
<dbReference type="SUPFAM" id="SSF56784">
    <property type="entry name" value="HAD-like"/>
    <property type="match status" value="1"/>
</dbReference>
<evidence type="ECO:0000256" key="16">
    <source>
        <dbReference type="ARBA" id="ARBA00023136"/>
    </source>
</evidence>
<dbReference type="OrthoDB" id="432719at2759"/>
<evidence type="ECO:0000256" key="7">
    <source>
        <dbReference type="ARBA" id="ARBA00022737"/>
    </source>
</evidence>
<keyword evidence="10 18" id="KW-0067">ATP-binding</keyword>
<dbReference type="SFLD" id="SFLDS00003">
    <property type="entry name" value="Haloacid_Dehalogenase"/>
    <property type="match status" value="1"/>
</dbReference>
<feature type="domain" description="HMA" evidence="19">
    <location>
        <begin position="405"/>
        <end position="471"/>
    </location>
</feature>
<keyword evidence="12" id="KW-1278">Translocase</keyword>
<evidence type="ECO:0000256" key="11">
    <source>
        <dbReference type="ARBA" id="ARBA00022842"/>
    </source>
</evidence>
<dbReference type="Pfam" id="PF00122">
    <property type="entry name" value="E1-E2_ATPase"/>
    <property type="match status" value="1"/>
</dbReference>
<dbReference type="PRINTS" id="PR00119">
    <property type="entry name" value="CATATPASE"/>
</dbReference>
<dbReference type="Gene3D" id="3.40.1110.10">
    <property type="entry name" value="Calcium-transporting ATPase, cytoplasmic domain N"/>
    <property type="match status" value="1"/>
</dbReference>
<sequence length="1315" mass="139037">MSPVAGRQIWNVQGMTCQSCVKSIESVLGELDGVIEVKVSLEDNQAIVTYRLKNQSEQNITEAIENCGFDAEPVPGSLRHTSALGVHGMTCQSCVKSVRAALGDVEGIETVDVSLENEQVTVVWNPSSLVGGVATVIGAIEDCGFEVDAVGESAEETATESANVPATVMLARVAVDGMTCHSCVNSVTAALRDTSGVLDAKVELTPRGVARVKYDPHQADASTVVAAIEDSGFDATLESVDDIVGVASLEPDAASALGSFDAQTFDKSPTGDQTQLLLASATPQLGHSNVTRGARALSGASGQPAYSFSSAKSGDTLLDAESLDSSGAYITTQFEVRGMTCSSCVALVERVVKRLEGVHGVSVSLLAQRATVKHDSSIVSDTTIAQTIEAQGFEAKALDVASQVAKVSLNVYGMTCASCVAAIERAVRREAGVVSVSVSLALETAVIEFRPSEIGVRKLVAAVEAAGFDVLVAESTRNNTQLESLQRTKDILVWRRRFLQSLCFSIPVIFLAKVAPHIGWMYRIGHSQILAGLPLGSLLQLILTTPLQFVIGACFYKNAFKALRHGNANMDVLVTTGTSLAYFFSLFMLSWSLFHGKHPRPHCFFEAPAMLITFVSLGRYLENLAKGNASAALSTLMTLTPSQATLVVHDAAGRVVDERRIHSELIQAGDCLRVFPGERIPADGVLSEGDSQVDESTVTGEALPVRKMPGSLLVAGTVNGTGSFTMEASRVGADTTLAQIVSLVEDAQTAKAPIQAYADRVARYFVPAVLLISFVTFIGWLLVSYTALPKPALFRAEAEETGSYMVGCLKIAVAVVVVACPCALGLSTPTAVMVGTGVGAQMGVLIKGGEALEAASRVDIAVFDKTGTLTTGKLSVADLDYVPEIASKTLSQRLFVLLAGAAELGSEHPLGKAVVSYARTLLDSSVTLPALSTDFNSVPGKGVRCFITPDLESEARAYASEFGAGVNVLVGSAQFLEDQGISIPQSCKTAKTQQERTGRTVVLVAVAGEYAGWLALSDVLRPEAIPTIATLQNCMSVECIMVTGDQPLTAQAMAAECGIRRVYAGVSPAGKATIIQYLQDETTRKRSWLPCFGKGRLVPKRVVMVGDGSNDSVALAAADVGIAMKSGTDVAMEAASMVLMREDITDVAAALDLSQTIFRRIQWNYVWASVYNILGIPLAMGLFIPLGIMMPPVFAGMAMAMSSLSVMASSLLLKVYRKPICRAPSRDTLPLSPAEVQVLAAPRQQMRSRPSRTSDFVLDVPGVPDDDGAVELTHMSTAVPLYDSEMESRKQTRGTSGYFGVGSSGYNYQQLAQDG</sequence>